<comment type="subcellular location">
    <subcellularLocation>
        <location evidence="1">Nucleus</location>
    </subcellularLocation>
</comment>
<protein>
    <submittedName>
        <fullName evidence="8">CPH2</fullName>
    </submittedName>
</protein>
<dbReference type="GO" id="GO:0016020">
    <property type="term" value="C:membrane"/>
    <property type="evidence" value="ECO:0007669"/>
    <property type="project" value="UniProtKB-ARBA"/>
</dbReference>
<evidence type="ECO:0000256" key="6">
    <source>
        <dbReference type="SAM" id="MobiDB-lite"/>
    </source>
</evidence>
<feature type="region of interest" description="Disordered" evidence="6">
    <location>
        <begin position="1"/>
        <end position="29"/>
    </location>
</feature>
<evidence type="ECO:0000256" key="2">
    <source>
        <dbReference type="ARBA" id="ARBA00023015"/>
    </source>
</evidence>
<dbReference type="GO" id="GO:0005634">
    <property type="term" value="C:nucleus"/>
    <property type="evidence" value="ECO:0007669"/>
    <property type="project" value="UniProtKB-SubCell"/>
</dbReference>
<evidence type="ECO:0000256" key="4">
    <source>
        <dbReference type="ARBA" id="ARBA00023242"/>
    </source>
</evidence>
<dbReference type="FunFam" id="4.10.280.10:FF:000116">
    <property type="entry name" value="Putative HLH transcription factor"/>
    <property type="match status" value="1"/>
</dbReference>
<dbReference type="GO" id="GO:0033554">
    <property type="term" value="P:cellular response to stress"/>
    <property type="evidence" value="ECO:0007669"/>
    <property type="project" value="UniProtKB-ARBA"/>
</dbReference>
<evidence type="ECO:0000313" key="8">
    <source>
        <dbReference type="EMBL" id="KAG5419664.1"/>
    </source>
</evidence>
<keyword evidence="9" id="KW-1185">Reference proteome</keyword>
<feature type="region of interest" description="Disordered" evidence="6">
    <location>
        <begin position="297"/>
        <end position="367"/>
    </location>
</feature>
<dbReference type="GO" id="GO:0003690">
    <property type="term" value="F:double-stranded DNA binding"/>
    <property type="evidence" value="ECO:0007669"/>
    <property type="project" value="UniProtKB-ARBA"/>
</dbReference>
<dbReference type="InterPro" id="IPR036638">
    <property type="entry name" value="HLH_DNA-bd_sf"/>
</dbReference>
<keyword evidence="3" id="KW-0804">Transcription</keyword>
<keyword evidence="2" id="KW-0805">Transcription regulation</keyword>
<dbReference type="InterPro" id="IPR052099">
    <property type="entry name" value="Regulatory_TF_Diverse"/>
</dbReference>
<comment type="caution">
    <text evidence="8">The sequence shown here is derived from an EMBL/GenBank/DDBJ whole genome shotgun (WGS) entry which is preliminary data.</text>
</comment>
<dbReference type="GO" id="GO:0006355">
    <property type="term" value="P:regulation of DNA-templated transcription"/>
    <property type="evidence" value="ECO:0007669"/>
    <property type="project" value="UniProtKB-ARBA"/>
</dbReference>
<evidence type="ECO:0000313" key="9">
    <source>
        <dbReference type="Proteomes" id="UP000669133"/>
    </source>
</evidence>
<dbReference type="PANTHER" id="PTHR47336">
    <property type="entry name" value="TRANSCRIPTION FACTOR HMS1-RELATED"/>
    <property type="match status" value="1"/>
</dbReference>
<reference evidence="8 9" key="1">
    <citation type="submission" date="2020-12" db="EMBL/GenBank/DDBJ databases">
        <title>Effect of drift, selection, and recombination on the evolution of hybrid genomes in Candida yeast pathogens.</title>
        <authorList>
            <person name="Mixao V."/>
            <person name="Ksiezopolska E."/>
            <person name="Saus E."/>
            <person name="Boekhout T."/>
            <person name="Gacser A."/>
            <person name="Gabaldon T."/>
        </authorList>
    </citation>
    <scope>NUCLEOTIDE SEQUENCE [LARGE SCALE GENOMIC DNA]</scope>
    <source>
        <strain evidence="8 9">BP57</strain>
    </source>
</reference>
<dbReference type="Gene3D" id="4.10.280.10">
    <property type="entry name" value="Helix-loop-helix DNA-binding domain"/>
    <property type="match status" value="1"/>
</dbReference>
<feature type="coiled-coil region" evidence="5">
    <location>
        <begin position="254"/>
        <end position="281"/>
    </location>
</feature>
<accession>A0A8H7ZFL8</accession>
<feature type="compositionally biased region" description="Polar residues" evidence="6">
    <location>
        <begin position="16"/>
        <end position="28"/>
    </location>
</feature>
<dbReference type="GO" id="GO:0046983">
    <property type="term" value="F:protein dimerization activity"/>
    <property type="evidence" value="ECO:0007669"/>
    <property type="project" value="InterPro"/>
</dbReference>
<dbReference type="PROSITE" id="PS50888">
    <property type="entry name" value="BHLH"/>
    <property type="match status" value="1"/>
</dbReference>
<dbReference type="Proteomes" id="UP000669133">
    <property type="component" value="Unassembled WGS sequence"/>
</dbReference>
<evidence type="ECO:0000259" key="7">
    <source>
        <dbReference type="PROSITE" id="PS50888"/>
    </source>
</evidence>
<dbReference type="PANTHER" id="PTHR47336:SF2">
    <property type="entry name" value="TRANSCRIPTION FACTOR HMS1-RELATED"/>
    <property type="match status" value="1"/>
</dbReference>
<dbReference type="SUPFAM" id="SSF47459">
    <property type="entry name" value="HLH, helix-loop-helix DNA-binding domain"/>
    <property type="match status" value="1"/>
</dbReference>
<feature type="compositionally biased region" description="Basic and acidic residues" evidence="6">
    <location>
        <begin position="193"/>
        <end position="203"/>
    </location>
</feature>
<feature type="compositionally biased region" description="Polar residues" evidence="6">
    <location>
        <begin position="299"/>
        <end position="324"/>
    </location>
</feature>
<organism evidence="8 9">
    <name type="scientific">Candida metapsilosis</name>
    <dbReference type="NCBI Taxonomy" id="273372"/>
    <lineage>
        <taxon>Eukaryota</taxon>
        <taxon>Fungi</taxon>
        <taxon>Dikarya</taxon>
        <taxon>Ascomycota</taxon>
        <taxon>Saccharomycotina</taxon>
        <taxon>Pichiomycetes</taxon>
        <taxon>Debaryomycetaceae</taxon>
        <taxon>Candida/Lodderomyces clade</taxon>
        <taxon>Candida</taxon>
    </lineage>
</organism>
<dbReference type="EMBL" id="JAEOAQ010000002">
    <property type="protein sequence ID" value="KAG5419664.1"/>
    <property type="molecule type" value="Genomic_DNA"/>
</dbReference>
<evidence type="ECO:0000256" key="3">
    <source>
        <dbReference type="ARBA" id="ARBA00023163"/>
    </source>
</evidence>
<dbReference type="RefSeq" id="XP_067548780.1">
    <property type="nucleotide sequence ID" value="XM_067690301.1"/>
</dbReference>
<dbReference type="Pfam" id="PF00010">
    <property type="entry name" value="HLH"/>
    <property type="match status" value="1"/>
</dbReference>
<dbReference type="GeneID" id="93650173"/>
<keyword evidence="5" id="KW-0175">Coiled coil</keyword>
<dbReference type="SMART" id="SM00353">
    <property type="entry name" value="HLH"/>
    <property type="match status" value="1"/>
</dbReference>
<evidence type="ECO:0000256" key="5">
    <source>
        <dbReference type="SAM" id="Coils"/>
    </source>
</evidence>
<dbReference type="AlphaFoldDB" id="A0A8H7ZFL8"/>
<proteinExistence type="predicted"/>
<dbReference type="InterPro" id="IPR011598">
    <property type="entry name" value="bHLH_dom"/>
</dbReference>
<feature type="domain" description="BHLH" evidence="7">
    <location>
        <begin position="195"/>
        <end position="264"/>
    </location>
</feature>
<name>A0A8H7ZFL8_9ASCO</name>
<evidence type="ECO:0000256" key="1">
    <source>
        <dbReference type="ARBA" id="ARBA00004123"/>
    </source>
</evidence>
<keyword evidence="4" id="KW-0539">Nucleus</keyword>
<sequence length="848" mass="94935">MSQLEASFGAAGRPENGNSNTLDQNNEMNLLDDGSNAILGDVYGNGLEMSGQSGFNFNETDDFLKSISGVLGKQTEATNSNFNNANYNSSIMSPSSINGEEVGFPEYLGAYPDQPQATFQDGSLDQSLYGTRIRSNSSSIATYNGEVISPLSNNTNETSDYTSPESVQNHAVEKPPTKQTKRGSTSKITKPKNPKDKNSHNMIEKKYRTNINSKILILRDAVPALRIAAGADDVSLADLEGITPASKLNKASVLTKATEYIKHLEQKNAALKDQNDYLQKVLQEANLSPQIQMPLAQRQALSSPIDGSQQMYGNMRPNSSQSYDESPYMPNQPPQQQQHQQQQQQQQQQMSSQLPLPPQPQQQQESTNRPNRYLLGGMATVMATSLFGGSGENDFRSLSAMPFASYLFPNAFLNPSPVMIQLWTLTKLLLVLGSLFSVFYPMVQSCMNNDKQLKSTSESSLLDCLLVSLYMKVPKKLSEQRRERIIANLRGGNNSKQMLWDYIELSSCETNFENTFLMLLIGTMLKSKFEKFSSVFNHFLGMKGGLIVNLDYRGSDKSLIRLSQLIGKVDGLSMFNSETLMKRLVNVASGQYINTDVEDGQCAKYIEAYQNTIGDYYGLITQWRIIDIIHALNLSYLDNVNEDTTQVFTDLKIVEGVIDKKSPIWSQFQLFMTIVDPNQSLSLVEELKTRVEHQVNKFRSDCKELEDDEEEYSSSELDFESIVKSLNLVSQEELVILLSSLVTYYHNLDDSDKEAEVMRYLRIPNKKFSLLTFTAVVNMLNTVIPGPVDDFEGTSDVLIQARKWINEGHLQRNKLDSQYIGLDDKLADLLLTKGKIINGIDVEEADEE</sequence>
<dbReference type="OrthoDB" id="2133190at2759"/>
<feature type="compositionally biased region" description="Polar residues" evidence="6">
    <location>
        <begin position="150"/>
        <end position="169"/>
    </location>
</feature>
<feature type="compositionally biased region" description="Low complexity" evidence="6">
    <location>
        <begin position="334"/>
        <end position="354"/>
    </location>
</feature>
<feature type="region of interest" description="Disordered" evidence="6">
    <location>
        <begin position="148"/>
        <end position="203"/>
    </location>
</feature>
<gene>
    <name evidence="8" type="ORF">I9W82_001544</name>
</gene>